<reference evidence="2 3" key="2">
    <citation type="journal article" date="2023" name="ChemBioChem">
        <title>Acyltransferase Domain Exchange between Two Independent Type I Polyketide Synthases in the Same Producer Strain of Macrolide Antibiotics.</title>
        <authorList>
            <person name="Kudo F."/>
            <person name="Kishikawa K."/>
            <person name="Tsuboi K."/>
            <person name="Kido T."/>
            <person name="Usui T."/>
            <person name="Hashimoto J."/>
            <person name="Shin-Ya K."/>
            <person name="Miyanaga A."/>
            <person name="Eguchi T."/>
        </authorList>
    </citation>
    <scope>NUCLEOTIDE SEQUENCE [LARGE SCALE GENOMIC DNA]</scope>
    <source>
        <strain evidence="2 3">A-8890</strain>
    </source>
</reference>
<proteinExistence type="predicted"/>
<gene>
    <name evidence="2" type="ORF">SGFS_071470</name>
</gene>
<name>A0ABM7FHF8_9ACTN</name>
<dbReference type="RefSeq" id="WP_286256180.1">
    <property type="nucleotide sequence ID" value="NZ_AP018448.1"/>
</dbReference>
<keyword evidence="3" id="KW-1185">Reference proteome</keyword>
<organism evidence="2 3">
    <name type="scientific">Streptomyces graminofaciens</name>
    <dbReference type="NCBI Taxonomy" id="68212"/>
    <lineage>
        <taxon>Bacteria</taxon>
        <taxon>Bacillati</taxon>
        <taxon>Actinomycetota</taxon>
        <taxon>Actinomycetes</taxon>
        <taxon>Kitasatosporales</taxon>
        <taxon>Streptomycetaceae</taxon>
        <taxon>Streptomyces</taxon>
    </lineage>
</organism>
<evidence type="ECO:0000256" key="1">
    <source>
        <dbReference type="SAM" id="MobiDB-lite"/>
    </source>
</evidence>
<feature type="compositionally biased region" description="Basic and acidic residues" evidence="1">
    <location>
        <begin position="1"/>
        <end position="15"/>
    </location>
</feature>
<dbReference type="Proteomes" id="UP001321542">
    <property type="component" value="Chromosome"/>
</dbReference>
<evidence type="ECO:0000313" key="3">
    <source>
        <dbReference type="Proteomes" id="UP001321542"/>
    </source>
</evidence>
<reference evidence="2 3" key="1">
    <citation type="journal article" date="2010" name="ChemBioChem">
        <title>Cloning and characterization of the biosynthetic gene cluster of 16-membered macrolide antibiotic FD-891: involvement of a dual functional cytochrome P450 monooxygenase catalyzing epoxidation and hydroxylation.</title>
        <authorList>
            <person name="Kudo F."/>
            <person name="Motegi A."/>
            <person name="Mizoue K."/>
            <person name="Eguchi T."/>
        </authorList>
    </citation>
    <scope>NUCLEOTIDE SEQUENCE [LARGE SCALE GENOMIC DNA]</scope>
    <source>
        <strain evidence="2 3">A-8890</strain>
    </source>
</reference>
<dbReference type="EMBL" id="AP018448">
    <property type="protein sequence ID" value="BBC35853.1"/>
    <property type="molecule type" value="Genomic_DNA"/>
</dbReference>
<feature type="region of interest" description="Disordered" evidence="1">
    <location>
        <begin position="1"/>
        <end position="20"/>
    </location>
</feature>
<sequence length="115" mass="12573">MTDRHIHPRLPEGTERVVSTSIEPRSDGSMILTVVTVGEPLELTEQLLYLDRYATWSLLRAMTRQLNNLQDPGPTPEFAALLDAVRTGDKTAITAAGDALNDRVLSLWTDGGTAV</sequence>
<evidence type="ECO:0000313" key="2">
    <source>
        <dbReference type="EMBL" id="BBC35853.1"/>
    </source>
</evidence>
<protein>
    <submittedName>
        <fullName evidence="2">Uncharacterized protein</fullName>
    </submittedName>
</protein>
<accession>A0ABM7FHF8</accession>